<dbReference type="InterPro" id="IPR029016">
    <property type="entry name" value="GAF-like_dom_sf"/>
</dbReference>
<sequence>MPKSKQVIRLLEIARGIVVVTPDRVPAGLEQLSAMLAEVRDTMRADVAFVARFDEGHRHFVAVSKAEGSLAGVEPGGADPLLDTYCRLVVERRIPPVVRDTQGEPLTARLEVTKTLRISAYVGAPVYRADGALFGTLCAIYHETQPGLGAEIGRALRHLADQLGQSIGPDGTLDHVSWSEGGRRANA</sequence>
<proteinExistence type="predicted"/>
<organism evidence="2">
    <name type="scientific">uncultured Ramlibacter sp</name>
    <dbReference type="NCBI Taxonomy" id="260755"/>
    <lineage>
        <taxon>Bacteria</taxon>
        <taxon>Pseudomonadati</taxon>
        <taxon>Pseudomonadota</taxon>
        <taxon>Betaproteobacteria</taxon>
        <taxon>Burkholderiales</taxon>
        <taxon>Comamonadaceae</taxon>
        <taxon>Ramlibacter</taxon>
        <taxon>environmental samples</taxon>
    </lineage>
</organism>
<dbReference type="Gene3D" id="3.30.450.40">
    <property type="match status" value="1"/>
</dbReference>
<dbReference type="InterPro" id="IPR003018">
    <property type="entry name" value="GAF"/>
</dbReference>
<evidence type="ECO:0000259" key="1">
    <source>
        <dbReference type="SMART" id="SM00065"/>
    </source>
</evidence>
<dbReference type="AlphaFoldDB" id="A0A6J4Q4D5"/>
<protein>
    <recommendedName>
        <fullName evidence="1">GAF domain-containing protein</fullName>
    </recommendedName>
</protein>
<accession>A0A6J4Q4D5</accession>
<reference evidence="2" key="1">
    <citation type="submission" date="2020-02" db="EMBL/GenBank/DDBJ databases">
        <authorList>
            <person name="Meier V. D."/>
        </authorList>
    </citation>
    <scope>NUCLEOTIDE SEQUENCE</scope>
    <source>
        <strain evidence="2">AVDCRST_MAG51</strain>
    </source>
</reference>
<dbReference type="EMBL" id="CADCUX010000573">
    <property type="protein sequence ID" value="CAA9431652.1"/>
    <property type="molecule type" value="Genomic_DNA"/>
</dbReference>
<dbReference type="SUPFAM" id="SSF55781">
    <property type="entry name" value="GAF domain-like"/>
    <property type="match status" value="1"/>
</dbReference>
<evidence type="ECO:0000313" key="2">
    <source>
        <dbReference type="EMBL" id="CAA9431652.1"/>
    </source>
</evidence>
<gene>
    <name evidence="2" type="ORF">AVDCRST_MAG51-2680</name>
</gene>
<dbReference type="Pfam" id="PF01590">
    <property type="entry name" value="GAF"/>
    <property type="match status" value="1"/>
</dbReference>
<feature type="domain" description="GAF" evidence="1">
    <location>
        <begin position="27"/>
        <end position="177"/>
    </location>
</feature>
<name>A0A6J4Q4D5_9BURK</name>
<dbReference type="SMART" id="SM00065">
    <property type="entry name" value="GAF"/>
    <property type="match status" value="1"/>
</dbReference>